<feature type="transmembrane region" description="Helical" evidence="1">
    <location>
        <begin position="38"/>
        <end position="59"/>
    </location>
</feature>
<sequence length="99" mass="10702">MNFNIFSKPQPNNNDAAQEMEQKIIEELLRQARLTFNLALGVTAASAMMTLSGVGLLYLNKVPEASVTAGAGILASISSVQFAKDAKEELHEIIDNLPK</sequence>
<comment type="caution">
    <text evidence="3">The sequence shown here is derived from an EMBL/GenBank/DDBJ whole genome shotgun (WGS) entry which is preliminary data.</text>
</comment>
<name>A0A846H265_9CYAN</name>
<keyword evidence="4" id="KW-1185">Reference proteome</keyword>
<dbReference type="AlphaFoldDB" id="A0A846H265"/>
<evidence type="ECO:0000256" key="1">
    <source>
        <dbReference type="SAM" id="Phobius"/>
    </source>
</evidence>
<dbReference type="InterPro" id="IPR048567">
    <property type="entry name" value="CyanoTRADDas_TM"/>
</dbReference>
<dbReference type="EMBL" id="JTCM02000002">
    <property type="protein sequence ID" value="NEU71333.1"/>
    <property type="molecule type" value="Genomic_DNA"/>
</dbReference>
<gene>
    <name evidence="3" type="ORF">PI95_001715</name>
</gene>
<proteinExistence type="predicted"/>
<evidence type="ECO:0000313" key="3">
    <source>
        <dbReference type="EMBL" id="NEU71333.1"/>
    </source>
</evidence>
<keyword evidence="1" id="KW-1133">Transmembrane helix</keyword>
<keyword evidence="1" id="KW-0812">Transmembrane</keyword>
<feature type="domain" description="Cyanobacterial TRADD-N associated 2 transmembrane" evidence="2">
    <location>
        <begin position="28"/>
        <end position="90"/>
    </location>
</feature>
<organism evidence="3 4">
    <name type="scientific">Hassallia byssoidea VB512170</name>
    <dbReference type="NCBI Taxonomy" id="1304833"/>
    <lineage>
        <taxon>Bacteria</taxon>
        <taxon>Bacillati</taxon>
        <taxon>Cyanobacteriota</taxon>
        <taxon>Cyanophyceae</taxon>
        <taxon>Nostocales</taxon>
        <taxon>Tolypothrichaceae</taxon>
        <taxon>Hassallia</taxon>
    </lineage>
</organism>
<protein>
    <recommendedName>
        <fullName evidence="2">Cyanobacterial TRADD-N associated 2 transmembrane domain-containing protein</fullName>
    </recommendedName>
</protein>
<evidence type="ECO:0000313" key="4">
    <source>
        <dbReference type="Proteomes" id="UP000031549"/>
    </source>
</evidence>
<keyword evidence="1" id="KW-0472">Membrane</keyword>
<reference evidence="3 4" key="1">
    <citation type="journal article" date="2015" name="Genome Announc.">
        <title>Draft Genome Sequence of Cyanobacterium Hassallia byssoidea Strain VB512170, Isolated from Monuments in India.</title>
        <authorList>
            <person name="Singh D."/>
            <person name="Chandrababunaidu M.M."/>
            <person name="Panda A."/>
            <person name="Sen D."/>
            <person name="Bhattacharyya S."/>
            <person name="Adhikary S.P."/>
            <person name="Tripathy S."/>
        </authorList>
    </citation>
    <scope>NUCLEOTIDE SEQUENCE [LARGE SCALE GENOMIC DNA]</scope>
    <source>
        <strain evidence="3 4">VB512170</strain>
    </source>
</reference>
<dbReference type="Pfam" id="PF20712">
    <property type="entry name" value="CyanoTRADDas_TM"/>
    <property type="match status" value="1"/>
</dbReference>
<evidence type="ECO:0000259" key="2">
    <source>
        <dbReference type="Pfam" id="PF20712"/>
    </source>
</evidence>
<accession>A0A846H265</accession>
<dbReference type="Proteomes" id="UP000031549">
    <property type="component" value="Unassembled WGS sequence"/>
</dbReference>